<dbReference type="RefSeq" id="WP_331809279.1">
    <property type="nucleotide sequence ID" value="NZ_JAZHOU010000001.1"/>
</dbReference>
<name>A0ABU7W3G5_9FLAO</name>
<protein>
    <recommendedName>
        <fullName evidence="3">Arm DNA-binding domain-containing protein</fullName>
    </recommendedName>
</protein>
<accession>A0ABU7W3G5</accession>
<organism evidence="1 2">
    <name type="scientific">Winogradskyella poriferorum</name>
    <dbReference type="NCBI Taxonomy" id="307627"/>
    <lineage>
        <taxon>Bacteria</taxon>
        <taxon>Pseudomonadati</taxon>
        <taxon>Bacteroidota</taxon>
        <taxon>Flavobacteriia</taxon>
        <taxon>Flavobacteriales</taxon>
        <taxon>Flavobacteriaceae</taxon>
        <taxon>Winogradskyella</taxon>
    </lineage>
</organism>
<sequence>MKQPTHNFNLEFRPNSSGKKLIYFYFNYGYKEFNPSTKKYVYPELKISSQWTIDEVYWNGRPIYRANKTYVRKFGKDLNNVLDKIEETAYNQLSLYRNEYGTNPNPKDLKKEFLRSSIEFQNKAKKYY</sequence>
<keyword evidence="2" id="KW-1185">Reference proteome</keyword>
<dbReference type="Proteomes" id="UP001356704">
    <property type="component" value="Unassembled WGS sequence"/>
</dbReference>
<evidence type="ECO:0000313" key="1">
    <source>
        <dbReference type="EMBL" id="MEF3078511.1"/>
    </source>
</evidence>
<dbReference type="EMBL" id="JAZHOU010000001">
    <property type="protein sequence ID" value="MEF3078511.1"/>
    <property type="molecule type" value="Genomic_DNA"/>
</dbReference>
<gene>
    <name evidence="1" type="ORF">V1468_05820</name>
</gene>
<proteinExistence type="predicted"/>
<evidence type="ECO:0000313" key="2">
    <source>
        <dbReference type="Proteomes" id="UP001356704"/>
    </source>
</evidence>
<reference evidence="1 2" key="1">
    <citation type="submission" date="2024-02" db="EMBL/GenBank/DDBJ databases">
        <title>Winogradskyella poriferorum JCM 12885.</title>
        <authorList>
            <person name="Zhang D.-F."/>
            <person name="Fu Z.-Y."/>
        </authorList>
    </citation>
    <scope>NUCLEOTIDE SEQUENCE [LARGE SCALE GENOMIC DNA]</scope>
    <source>
        <strain evidence="1 2">JCM 12885</strain>
    </source>
</reference>
<evidence type="ECO:0008006" key="3">
    <source>
        <dbReference type="Google" id="ProtNLM"/>
    </source>
</evidence>
<comment type="caution">
    <text evidence="1">The sequence shown here is derived from an EMBL/GenBank/DDBJ whole genome shotgun (WGS) entry which is preliminary data.</text>
</comment>